<organism evidence="1 2">
    <name type="scientific">Marinicauda algicola</name>
    <dbReference type="NCBI Taxonomy" id="2029849"/>
    <lineage>
        <taxon>Bacteria</taxon>
        <taxon>Pseudomonadati</taxon>
        <taxon>Pseudomonadota</taxon>
        <taxon>Alphaproteobacteria</taxon>
        <taxon>Maricaulales</taxon>
        <taxon>Maricaulaceae</taxon>
        <taxon>Marinicauda</taxon>
    </lineage>
</organism>
<evidence type="ECO:0008006" key="3">
    <source>
        <dbReference type="Google" id="ProtNLM"/>
    </source>
</evidence>
<dbReference type="RefSeq" id="WP_135995747.1">
    <property type="nucleotide sequence ID" value="NZ_CP071057.1"/>
</dbReference>
<dbReference type="Proteomes" id="UP000308054">
    <property type="component" value="Unassembled WGS sequence"/>
</dbReference>
<name>A0A4S2H0Y3_9PROT</name>
<comment type="caution">
    <text evidence="1">The sequence shown here is derived from an EMBL/GenBank/DDBJ whole genome shotgun (WGS) entry which is preliminary data.</text>
</comment>
<reference evidence="1 2" key="1">
    <citation type="journal article" date="2017" name="Int. J. Syst. Evol. Microbiol.">
        <title>Marinicauda algicola sp. nov., isolated from a marine red alga Rhodosorus marinus.</title>
        <authorList>
            <person name="Jeong S.E."/>
            <person name="Jeon S.H."/>
            <person name="Chun B.H."/>
            <person name="Kim D.W."/>
            <person name="Jeon C.O."/>
        </authorList>
    </citation>
    <scope>NUCLEOTIDE SEQUENCE [LARGE SCALE GENOMIC DNA]</scope>
    <source>
        <strain evidence="1 2">JCM 31718</strain>
    </source>
</reference>
<dbReference type="OrthoDB" id="7620568at2"/>
<protein>
    <recommendedName>
        <fullName evidence="3">RHS repeat protein</fullName>
    </recommendedName>
</protein>
<dbReference type="AlphaFoldDB" id="A0A4S2H0Y3"/>
<dbReference type="EMBL" id="SRXW01000002">
    <property type="protein sequence ID" value="TGY89207.1"/>
    <property type="molecule type" value="Genomic_DNA"/>
</dbReference>
<proteinExistence type="predicted"/>
<evidence type="ECO:0000313" key="2">
    <source>
        <dbReference type="Proteomes" id="UP000308054"/>
    </source>
</evidence>
<keyword evidence="2" id="KW-1185">Reference proteome</keyword>
<accession>A0A4S2H0Y3</accession>
<gene>
    <name evidence="1" type="ORF">E5163_08805</name>
</gene>
<sequence>MLNSYDTSGRLIMEDMGHAGVTGKMRYEYDLNGNRTRIYWPDVNFFHARENGDTHPFPGSAGCLGTAPVRKAVEINLRGTGVRTRMRHPPLVRHKMVWVPNFPLRIVSAQVLIKAWSGSPRAAFRRISINERIDTSKK</sequence>
<evidence type="ECO:0000313" key="1">
    <source>
        <dbReference type="EMBL" id="TGY89207.1"/>
    </source>
</evidence>